<dbReference type="InterPro" id="IPR052353">
    <property type="entry name" value="Benzoxazolinone_Detox_Enz"/>
</dbReference>
<dbReference type="Pfam" id="PF03475">
    <property type="entry name" value="YiiM_3-alpha"/>
    <property type="match status" value="1"/>
</dbReference>
<dbReference type="Gene3D" id="2.40.33.20">
    <property type="entry name" value="PK beta-barrel domain-like"/>
    <property type="match status" value="1"/>
</dbReference>
<reference evidence="3" key="1">
    <citation type="journal article" date="2019" name="Int. J. Syst. Evol. Microbiol.">
        <title>The Global Catalogue of Microorganisms (GCM) 10K type strain sequencing project: providing services to taxonomists for standard genome sequencing and annotation.</title>
        <authorList>
            <consortium name="The Broad Institute Genomics Platform"/>
            <consortium name="The Broad Institute Genome Sequencing Center for Infectious Disease"/>
            <person name="Wu L."/>
            <person name="Ma J."/>
        </authorList>
    </citation>
    <scope>NUCLEOTIDE SEQUENCE [LARGE SCALE GENOMIC DNA]</scope>
    <source>
        <strain evidence="3">CGMCC 1.12295</strain>
    </source>
</reference>
<dbReference type="InterPro" id="IPR005163">
    <property type="entry name" value="Tri_helical_YiiM-like"/>
</dbReference>
<proteinExistence type="predicted"/>
<sequence>MNAILLENMFVGQPKTVGQKSAEDPMDWEWRSAIFKEPAEGPLWLGTTNLAGDGQADLKNHGGPDKAVFAYPSEHYIHWQQEFPEAGMSPGGFGENFSLSNQLEDGVAIGDTYEIGEAIIQVSQPRQPCWKPARRFNIKNLALLLQNSGRTGWYYRVLKEGYVEAGQSVKLMERSYPQWTIEKCNILMHVEKNNIEEADKLSQCASLSDSWKNTLRNRVEKGENPDVRKRVIGPNG</sequence>
<dbReference type="Proteomes" id="UP001597301">
    <property type="component" value="Unassembled WGS sequence"/>
</dbReference>
<dbReference type="InterPro" id="IPR011037">
    <property type="entry name" value="Pyrv_Knase-like_insert_dom_sf"/>
</dbReference>
<feature type="domain" description="MOSC" evidence="1">
    <location>
        <begin position="37"/>
        <end position="172"/>
    </location>
</feature>
<accession>A0ABW4KCS4</accession>
<dbReference type="EMBL" id="JBHUEO010000001">
    <property type="protein sequence ID" value="MFD1705183.1"/>
    <property type="molecule type" value="Genomic_DNA"/>
</dbReference>
<dbReference type="InterPro" id="IPR005302">
    <property type="entry name" value="MoCF_Sase_C"/>
</dbReference>
<dbReference type="PANTHER" id="PTHR30212:SF2">
    <property type="entry name" value="PROTEIN YIIM"/>
    <property type="match status" value="1"/>
</dbReference>
<comment type="caution">
    <text evidence="2">The sequence shown here is derived from an EMBL/GenBank/DDBJ whole genome shotgun (WGS) entry which is preliminary data.</text>
</comment>
<organism evidence="2 3">
    <name type="scientific">Siminovitchia sediminis</name>
    <dbReference type="NCBI Taxonomy" id="1274353"/>
    <lineage>
        <taxon>Bacteria</taxon>
        <taxon>Bacillati</taxon>
        <taxon>Bacillota</taxon>
        <taxon>Bacilli</taxon>
        <taxon>Bacillales</taxon>
        <taxon>Bacillaceae</taxon>
        <taxon>Siminovitchia</taxon>
    </lineage>
</organism>
<dbReference type="PROSITE" id="PS51340">
    <property type="entry name" value="MOSC"/>
    <property type="match status" value="1"/>
</dbReference>
<evidence type="ECO:0000259" key="1">
    <source>
        <dbReference type="PROSITE" id="PS51340"/>
    </source>
</evidence>
<dbReference type="RefSeq" id="WP_380771411.1">
    <property type="nucleotide sequence ID" value="NZ_JBHUEO010000001.1"/>
</dbReference>
<evidence type="ECO:0000313" key="2">
    <source>
        <dbReference type="EMBL" id="MFD1705183.1"/>
    </source>
</evidence>
<evidence type="ECO:0000313" key="3">
    <source>
        <dbReference type="Proteomes" id="UP001597301"/>
    </source>
</evidence>
<dbReference type="Pfam" id="PF03473">
    <property type="entry name" value="MOSC"/>
    <property type="match status" value="1"/>
</dbReference>
<gene>
    <name evidence="2" type="ORF">ACFSCZ_00265</name>
</gene>
<dbReference type="SUPFAM" id="SSF50800">
    <property type="entry name" value="PK beta-barrel domain-like"/>
    <property type="match status" value="1"/>
</dbReference>
<protein>
    <submittedName>
        <fullName evidence="2">MOSC domain-containing protein</fullName>
    </submittedName>
</protein>
<keyword evidence="3" id="KW-1185">Reference proteome</keyword>
<name>A0ABW4KCS4_9BACI</name>
<dbReference type="PANTHER" id="PTHR30212">
    <property type="entry name" value="PROTEIN YIIM"/>
    <property type="match status" value="1"/>
</dbReference>